<feature type="transmembrane region" description="Helical" evidence="1">
    <location>
        <begin position="394"/>
        <end position="417"/>
    </location>
</feature>
<dbReference type="AlphaFoldDB" id="A0AAW9A531"/>
<protein>
    <submittedName>
        <fullName evidence="2">Uncharacterized protein</fullName>
    </submittedName>
</protein>
<keyword evidence="1" id="KW-0472">Membrane</keyword>
<comment type="caution">
    <text evidence="2">The sequence shown here is derived from an EMBL/GenBank/DDBJ whole genome shotgun (WGS) entry which is preliminary data.</text>
</comment>
<dbReference type="Proteomes" id="UP001271648">
    <property type="component" value="Unassembled WGS sequence"/>
</dbReference>
<reference evidence="2 3" key="1">
    <citation type="submission" date="2023-06" db="EMBL/GenBank/DDBJ databases">
        <title>Sporosarcina sp. nov., isolated from Korean traditional fermented seafood 'Jeotgal'.</title>
        <authorList>
            <person name="Yang A.I."/>
            <person name="Shin N.-R."/>
        </authorList>
    </citation>
    <scope>NUCLEOTIDE SEQUENCE [LARGE SCALE GENOMIC DNA]</scope>
    <source>
        <strain evidence="2 3">KCTC43456</strain>
    </source>
</reference>
<keyword evidence="1" id="KW-1133">Transmembrane helix</keyword>
<proteinExistence type="predicted"/>
<dbReference type="EMBL" id="JAUBDJ010000002">
    <property type="protein sequence ID" value="MDW0116262.1"/>
    <property type="molecule type" value="Genomic_DNA"/>
</dbReference>
<accession>A0AAW9A531</accession>
<sequence length="506" mass="56327">MDSFKKGYDFFGKNASAFVGAHAGNEYISSISSEIEKFQSEINRFQGFETNTSNLQGDVAEFWHSGTHNIDAVLKGKSVRTTVDRSHDFASADVIDSNGTEYGLKYYQTGIKSAKAQAESIFERYVKYKVRSLNVGKPFDSLEEFMKVRGYDDIQLLNDPIYSGQVRVIPKDQMQEAINWLESKIAKESIIRPDQVKRYEDTLKMLKDKIETPQGTESTPLSREESELLARLAKKGEFDSGEHGFATEELVKYKYVMEQAFKAGLTAATISIVLKAAPEIYRAIDYLIKTGELDEKQFQKIGFAALEGGSEGFVRGTISAALTTACKAGLWGEALKSVNPAVIGVVTVIVLDVMKNSFLVANEKMTRGELIDNLVRGMYVSAGSLIVGGITQSFIAIPVFGFMLGSFIGSSIGSFAYTASYKTYISFCIDSGFTMFGIVDQDYQMPHELLNEIGLSTFEYEQTQLELFETSTFEFHTFEYEQFAYETLGITLLRRGVIGVNQVGYL</sequence>
<name>A0AAW9A531_9BACL</name>
<keyword evidence="3" id="KW-1185">Reference proteome</keyword>
<organism evidence="2 3">
    <name type="scientific">Sporosarcina thermotolerans</name>
    <dbReference type="NCBI Taxonomy" id="633404"/>
    <lineage>
        <taxon>Bacteria</taxon>
        <taxon>Bacillati</taxon>
        <taxon>Bacillota</taxon>
        <taxon>Bacilli</taxon>
        <taxon>Bacillales</taxon>
        <taxon>Caryophanaceae</taxon>
        <taxon>Sporosarcina</taxon>
    </lineage>
</organism>
<dbReference type="RefSeq" id="WP_317940331.1">
    <property type="nucleotide sequence ID" value="NZ_JAUBDJ010000002.1"/>
</dbReference>
<keyword evidence="1" id="KW-0812">Transmembrane</keyword>
<evidence type="ECO:0000256" key="1">
    <source>
        <dbReference type="SAM" id="Phobius"/>
    </source>
</evidence>
<evidence type="ECO:0000313" key="2">
    <source>
        <dbReference type="EMBL" id="MDW0116262.1"/>
    </source>
</evidence>
<gene>
    <name evidence="2" type="ORF">QTL97_04905</name>
</gene>
<evidence type="ECO:0000313" key="3">
    <source>
        <dbReference type="Proteomes" id="UP001271648"/>
    </source>
</evidence>